<dbReference type="Pfam" id="PF00291">
    <property type="entry name" value="PALP"/>
    <property type="match status" value="1"/>
</dbReference>
<dbReference type="InterPro" id="IPR036052">
    <property type="entry name" value="TrpB-like_PALP_sf"/>
</dbReference>
<protein>
    <recommendedName>
        <fullName evidence="3">Tryptophan synthase beta chain-like PALP domain-containing protein</fullName>
    </recommendedName>
</protein>
<dbReference type="CDD" id="cd01561">
    <property type="entry name" value="CBS_like"/>
    <property type="match status" value="1"/>
</dbReference>
<dbReference type="AlphaFoldDB" id="A0A1J5IBF0"/>
<accession>A0A1J5IBF0</accession>
<dbReference type="EMBL" id="MNZT01000127">
    <property type="protein sequence ID" value="OIP94561.1"/>
    <property type="molecule type" value="Genomic_DNA"/>
</dbReference>
<dbReference type="Proteomes" id="UP000183245">
    <property type="component" value="Unassembled WGS sequence"/>
</dbReference>
<evidence type="ECO:0000256" key="2">
    <source>
        <dbReference type="ARBA" id="ARBA00022898"/>
    </source>
</evidence>
<proteinExistence type="predicted"/>
<feature type="domain" description="Tryptophan synthase beta chain-like PALP" evidence="3">
    <location>
        <begin position="61"/>
        <end position="334"/>
    </location>
</feature>
<dbReference type="SUPFAM" id="SSF53686">
    <property type="entry name" value="Tryptophan synthase beta subunit-like PLP-dependent enzymes"/>
    <property type="match status" value="1"/>
</dbReference>
<keyword evidence="2" id="KW-0663">Pyridoxal phosphate</keyword>
<comment type="cofactor">
    <cofactor evidence="1">
        <name>pyridoxal 5'-phosphate</name>
        <dbReference type="ChEBI" id="CHEBI:597326"/>
    </cofactor>
</comment>
<evidence type="ECO:0000313" key="5">
    <source>
        <dbReference type="Proteomes" id="UP000183245"/>
    </source>
</evidence>
<name>A0A1J5IBF0_9BACT</name>
<evidence type="ECO:0000256" key="1">
    <source>
        <dbReference type="ARBA" id="ARBA00001933"/>
    </source>
</evidence>
<dbReference type="PANTHER" id="PTHR10314">
    <property type="entry name" value="CYSTATHIONINE BETA-SYNTHASE"/>
    <property type="match status" value="1"/>
</dbReference>
<dbReference type="GO" id="GO:1901605">
    <property type="term" value="P:alpha-amino acid metabolic process"/>
    <property type="evidence" value="ECO:0007669"/>
    <property type="project" value="UniProtKB-ARBA"/>
</dbReference>
<sequence length="391" mass="41880">MSNRLLYQTFSDISRTIRDRPDEHSEAARSAVAIISSQLLNIGISLAAHQLESPLDAIDAETPVVKLAHLSAETGNEVFIARDDVLPGGSGKDRVALALIEDAEQKGRLHPGDTIVEATAGSLGYGLLLVCAAKGYKLQVVMPEKIAETKGQGLRMYGAEIITVPGKMDEAIEKAIEIGKQSGFCHLDEYNNPITVEANYRMAGARLWEAMGGQIDVFIMGRGSGGTLLGIGRYLKEKNPDLVVISAEPSRKLEGKGNIQAGIGALVPTAWDEELDALITQTQYVTDEASVAGVYLLSQESVFGGLTSGTNAVIAALIAHQRAGKGLSILTINPDGFDRNAITIAGFEKRHVPMMSLGRRLAEKLKDSPDSLITLDNQQHSIIGHCLTDKE</sequence>
<gene>
    <name evidence="4" type="ORF">AUK40_06795</name>
</gene>
<dbReference type="Gene3D" id="3.40.50.1100">
    <property type="match status" value="2"/>
</dbReference>
<comment type="caution">
    <text evidence="4">The sequence shown here is derived from an EMBL/GenBank/DDBJ whole genome shotgun (WGS) entry which is preliminary data.</text>
</comment>
<dbReference type="InterPro" id="IPR001926">
    <property type="entry name" value="TrpB-like_PALP"/>
</dbReference>
<evidence type="ECO:0000259" key="3">
    <source>
        <dbReference type="Pfam" id="PF00291"/>
    </source>
</evidence>
<dbReference type="STRING" id="1817892.AUK40_06795"/>
<reference evidence="4 5" key="1">
    <citation type="journal article" date="2016" name="Environ. Microbiol.">
        <title>Genomic resolution of a cold subsurface aquifer community provides metabolic insights for novel microbes adapted to high CO concentrations.</title>
        <authorList>
            <person name="Probst A.J."/>
            <person name="Castelle C.J."/>
            <person name="Singh A."/>
            <person name="Brown C.T."/>
            <person name="Anantharaman K."/>
            <person name="Sharon I."/>
            <person name="Hug L.A."/>
            <person name="Burstein D."/>
            <person name="Emerson J.B."/>
            <person name="Thomas B.C."/>
            <person name="Banfield J.F."/>
        </authorList>
    </citation>
    <scope>NUCLEOTIDE SEQUENCE [LARGE SCALE GENOMIC DNA]</scope>
    <source>
        <strain evidence="4">CG2_30_54_11</strain>
    </source>
</reference>
<dbReference type="InterPro" id="IPR050214">
    <property type="entry name" value="Cys_Synth/Cystath_Beta-Synth"/>
</dbReference>
<evidence type="ECO:0000313" key="4">
    <source>
        <dbReference type="EMBL" id="OIP94561.1"/>
    </source>
</evidence>
<organism evidence="4 5">
    <name type="scientific">Candidatus Wirthbacteria bacterium CG2_30_54_11</name>
    <dbReference type="NCBI Taxonomy" id="1817892"/>
    <lineage>
        <taxon>Bacteria</taxon>
        <taxon>Candidatus Wirthbacteria</taxon>
    </lineage>
</organism>